<evidence type="ECO:0000313" key="2">
    <source>
        <dbReference type="EMBL" id="GCD93736.1"/>
    </source>
</evidence>
<organism evidence="2 3">
    <name type="scientific">Embleya hyalina</name>
    <dbReference type="NCBI Taxonomy" id="516124"/>
    <lineage>
        <taxon>Bacteria</taxon>
        <taxon>Bacillati</taxon>
        <taxon>Actinomycetota</taxon>
        <taxon>Actinomycetes</taxon>
        <taxon>Kitasatosporales</taxon>
        <taxon>Streptomycetaceae</taxon>
        <taxon>Embleya</taxon>
    </lineage>
</organism>
<feature type="region of interest" description="Disordered" evidence="1">
    <location>
        <begin position="105"/>
        <end position="147"/>
    </location>
</feature>
<sequence length="147" mass="15779">MDHQDMGRQDFAAGAEPAVLARYIADLPVPDLMPGSMDSVREDEFEGHRIVVRTRYEITVDDRAVTAHLMVSNNGEVHCHALPAYQFLSAVDTVKALIQYFPDEFPPDAGGHGGPAGPGGDDGGAHEGHGHEHHHEHGHGPDHRGGG</sequence>
<comment type="caution">
    <text evidence="2">The sequence shown here is derived from an EMBL/GenBank/DDBJ whole genome shotgun (WGS) entry which is preliminary data.</text>
</comment>
<evidence type="ECO:0000256" key="1">
    <source>
        <dbReference type="SAM" id="MobiDB-lite"/>
    </source>
</evidence>
<dbReference type="EMBL" id="BIFH01000014">
    <property type="protein sequence ID" value="GCD93736.1"/>
    <property type="molecule type" value="Genomic_DNA"/>
</dbReference>
<keyword evidence="3" id="KW-1185">Reference proteome</keyword>
<dbReference type="RefSeq" id="WP_126635979.1">
    <property type="nucleotide sequence ID" value="NZ_BIFH01000014.1"/>
</dbReference>
<gene>
    <name evidence="2" type="ORF">EHYA_01384</name>
</gene>
<evidence type="ECO:0000313" key="3">
    <source>
        <dbReference type="Proteomes" id="UP000286931"/>
    </source>
</evidence>
<accession>A0A401YGI1</accession>
<feature type="compositionally biased region" description="Basic and acidic residues" evidence="1">
    <location>
        <begin position="123"/>
        <end position="147"/>
    </location>
</feature>
<protein>
    <submittedName>
        <fullName evidence="2">Uncharacterized protein</fullName>
    </submittedName>
</protein>
<dbReference type="AlphaFoldDB" id="A0A401YGI1"/>
<proteinExistence type="predicted"/>
<dbReference type="Proteomes" id="UP000286931">
    <property type="component" value="Unassembled WGS sequence"/>
</dbReference>
<dbReference type="OrthoDB" id="4235938at2"/>
<reference evidence="2 3" key="1">
    <citation type="submission" date="2018-12" db="EMBL/GenBank/DDBJ databases">
        <title>Draft genome sequence of Embleya hyalina NBRC 13850T.</title>
        <authorList>
            <person name="Komaki H."/>
            <person name="Hosoyama A."/>
            <person name="Kimura A."/>
            <person name="Ichikawa N."/>
            <person name="Tamura T."/>
        </authorList>
    </citation>
    <scope>NUCLEOTIDE SEQUENCE [LARGE SCALE GENOMIC DNA]</scope>
    <source>
        <strain evidence="2 3">NBRC 13850</strain>
    </source>
</reference>
<name>A0A401YGI1_9ACTN</name>
<feature type="compositionally biased region" description="Gly residues" evidence="1">
    <location>
        <begin position="110"/>
        <end position="122"/>
    </location>
</feature>